<dbReference type="Proteomes" id="UP001143910">
    <property type="component" value="Unassembled WGS sequence"/>
</dbReference>
<gene>
    <name evidence="1" type="ORF">NQ176_g5696</name>
</gene>
<proteinExistence type="predicted"/>
<comment type="caution">
    <text evidence="1">The sequence shown here is derived from an EMBL/GenBank/DDBJ whole genome shotgun (WGS) entry which is preliminary data.</text>
</comment>
<organism evidence="1 2">
    <name type="scientific">Zarea fungicola</name>
    <dbReference type="NCBI Taxonomy" id="93591"/>
    <lineage>
        <taxon>Eukaryota</taxon>
        <taxon>Fungi</taxon>
        <taxon>Dikarya</taxon>
        <taxon>Ascomycota</taxon>
        <taxon>Pezizomycotina</taxon>
        <taxon>Sordariomycetes</taxon>
        <taxon>Hypocreomycetidae</taxon>
        <taxon>Hypocreales</taxon>
        <taxon>Cordycipitaceae</taxon>
        <taxon>Zarea</taxon>
    </lineage>
</organism>
<evidence type="ECO:0000313" key="1">
    <source>
        <dbReference type="EMBL" id="KAJ2975119.1"/>
    </source>
</evidence>
<dbReference type="EMBL" id="JANJQO010000745">
    <property type="protein sequence ID" value="KAJ2975119.1"/>
    <property type="molecule type" value="Genomic_DNA"/>
</dbReference>
<evidence type="ECO:0000313" key="2">
    <source>
        <dbReference type="Proteomes" id="UP001143910"/>
    </source>
</evidence>
<sequence length="549" mass="60080">MADAAAAAATPRKRSRAGCYTCKTRKVRCERPPQAVGNDNHPETQCVNCRRLGFHCRWQAPAAGEEYIPPPKRRRAIARRHGETGENGRDEAQAQSALERHDLQDSAVSTSEPHDVQESVVSPALLSDLAASAPTQLPGEVLDLFSGFFLDSDFGSVSGSFDLSSAGEGLDFVPLPSLDTAMLQDLNMPTPFSDWPTPSPLSGEALSGKTSINSNNSSNNNNGGSSRGDMVDLHSPHTSVNPNNRRLIQHYLDVMKGYAKVDDHSKDDNNLFISAFTKSLYFPPLFHAILAFSASHLAMEDPSYAQQARALVVLAGESFDTFRHAETLEVDGLLSALFVRVKTVHMVAGSVDTFLSLIAAAADIVSIKREELTLDTRPSLTRRIIVRLAILDARATYHRIGRGQLVHLIEEIPAFSSLFARDFTASASRGALFNLLRADILRMRVAELDARLHAQMENEFVTDTPIRTSEVMGLYDDIEHEIHQWNQQMAQQMDISTPAVPAEETVLSSVAFGYNIVFSALHSALVYLYSVYASIMLPLPSSGTLANKT</sequence>
<accession>A0ACC1N7R8</accession>
<keyword evidence="2" id="KW-1185">Reference proteome</keyword>
<protein>
    <submittedName>
        <fullName evidence="1">Uncharacterized protein</fullName>
    </submittedName>
</protein>
<reference evidence="1" key="1">
    <citation type="submission" date="2022-08" db="EMBL/GenBank/DDBJ databases">
        <title>Genome Sequence of Lecanicillium fungicola.</title>
        <authorList>
            <person name="Buettner E."/>
        </authorList>
    </citation>
    <scope>NUCLEOTIDE SEQUENCE</scope>
    <source>
        <strain evidence="1">Babe33</strain>
    </source>
</reference>
<name>A0ACC1N7R8_9HYPO</name>